<name>A0ACB9NKV6_BAUVA</name>
<keyword evidence="2" id="KW-1185">Reference proteome</keyword>
<protein>
    <submittedName>
        <fullName evidence="1">Uncharacterized protein</fullName>
    </submittedName>
</protein>
<proteinExistence type="predicted"/>
<organism evidence="1 2">
    <name type="scientific">Bauhinia variegata</name>
    <name type="common">Purple orchid tree</name>
    <name type="synonym">Phanera variegata</name>
    <dbReference type="NCBI Taxonomy" id="167791"/>
    <lineage>
        <taxon>Eukaryota</taxon>
        <taxon>Viridiplantae</taxon>
        <taxon>Streptophyta</taxon>
        <taxon>Embryophyta</taxon>
        <taxon>Tracheophyta</taxon>
        <taxon>Spermatophyta</taxon>
        <taxon>Magnoliopsida</taxon>
        <taxon>eudicotyledons</taxon>
        <taxon>Gunneridae</taxon>
        <taxon>Pentapetalae</taxon>
        <taxon>rosids</taxon>
        <taxon>fabids</taxon>
        <taxon>Fabales</taxon>
        <taxon>Fabaceae</taxon>
        <taxon>Cercidoideae</taxon>
        <taxon>Cercideae</taxon>
        <taxon>Bauhiniinae</taxon>
        <taxon>Bauhinia</taxon>
    </lineage>
</organism>
<accession>A0ACB9NKV6</accession>
<gene>
    <name evidence="1" type="ORF">L6164_015522</name>
</gene>
<evidence type="ECO:0000313" key="2">
    <source>
        <dbReference type="Proteomes" id="UP000828941"/>
    </source>
</evidence>
<reference evidence="1 2" key="1">
    <citation type="journal article" date="2022" name="DNA Res.">
        <title>Chromosomal-level genome assembly of the orchid tree Bauhinia variegata (Leguminosae; Cercidoideae) supports the allotetraploid origin hypothesis of Bauhinia.</title>
        <authorList>
            <person name="Zhong Y."/>
            <person name="Chen Y."/>
            <person name="Zheng D."/>
            <person name="Pang J."/>
            <person name="Liu Y."/>
            <person name="Luo S."/>
            <person name="Meng S."/>
            <person name="Qian L."/>
            <person name="Wei D."/>
            <person name="Dai S."/>
            <person name="Zhou R."/>
        </authorList>
    </citation>
    <scope>NUCLEOTIDE SEQUENCE [LARGE SCALE GENOMIC DNA]</scope>
    <source>
        <strain evidence="1">BV-YZ2020</strain>
    </source>
</reference>
<dbReference type="EMBL" id="CM039431">
    <property type="protein sequence ID" value="KAI4337064.1"/>
    <property type="molecule type" value="Genomic_DNA"/>
</dbReference>
<evidence type="ECO:0000313" key="1">
    <source>
        <dbReference type="EMBL" id="KAI4337064.1"/>
    </source>
</evidence>
<sequence length="180" mass="20079">MNISASQYNSAGESGWTHYLDESSLSGNYFQRSDELVDYGAKGARMQEEEEEDLSMVSDASSGPPHYRDDDDDEYFCENSYPCLSSTSQYTKEFKKKKVKEYSRSKQPSYHDDASSSVFSCSKKKVSFSGNGAVENALGFSTTRMKGKPKLQKNIGFFNCSLAGKQSSEETGGFNGERRK</sequence>
<comment type="caution">
    <text evidence="1">The sequence shown here is derived from an EMBL/GenBank/DDBJ whole genome shotgun (WGS) entry which is preliminary data.</text>
</comment>
<dbReference type="Proteomes" id="UP000828941">
    <property type="component" value="Chromosome 6"/>
</dbReference>